<evidence type="ECO:0000256" key="2">
    <source>
        <dbReference type="SAM" id="MobiDB-lite"/>
    </source>
</evidence>
<evidence type="ECO:0000256" key="1">
    <source>
        <dbReference type="ARBA" id="ARBA00007435"/>
    </source>
</evidence>
<protein>
    <submittedName>
        <fullName evidence="4">GIY-YIG nuclease family protein</fullName>
    </submittedName>
</protein>
<name>A0A7D3XZH9_9BACL</name>
<dbReference type="EMBL" id="CP048104">
    <property type="protein sequence ID" value="QKG83063.1"/>
    <property type="molecule type" value="Genomic_DNA"/>
</dbReference>
<reference evidence="4 5" key="1">
    <citation type="submission" date="2020-01" db="EMBL/GenBank/DDBJ databases">
        <authorList>
            <person name="Gulvik C.A."/>
            <person name="Batra D.G."/>
        </authorList>
    </citation>
    <scope>NUCLEOTIDE SEQUENCE [LARGE SCALE GENOMIC DNA]</scope>
    <source>
        <strain evidence="4 5">W9323</strain>
    </source>
</reference>
<evidence type="ECO:0000313" key="5">
    <source>
        <dbReference type="Proteomes" id="UP000503088"/>
    </source>
</evidence>
<evidence type="ECO:0000313" key="4">
    <source>
        <dbReference type="EMBL" id="QKG83063.1"/>
    </source>
</evidence>
<dbReference type="Gene3D" id="3.40.1440.10">
    <property type="entry name" value="GIY-YIG endonuclease"/>
    <property type="match status" value="1"/>
</dbReference>
<evidence type="ECO:0000259" key="3">
    <source>
        <dbReference type="PROSITE" id="PS50164"/>
    </source>
</evidence>
<dbReference type="PANTHER" id="PTHR34477">
    <property type="entry name" value="UPF0213 PROTEIN YHBQ"/>
    <property type="match status" value="1"/>
</dbReference>
<feature type="domain" description="GIY-YIG" evidence="3">
    <location>
        <begin position="4"/>
        <end position="79"/>
    </location>
</feature>
<dbReference type="SUPFAM" id="SSF82771">
    <property type="entry name" value="GIY-YIG endonuclease"/>
    <property type="match status" value="1"/>
</dbReference>
<comment type="similarity">
    <text evidence="1">Belongs to the UPF0213 family.</text>
</comment>
<feature type="region of interest" description="Disordered" evidence="2">
    <location>
        <begin position="66"/>
        <end position="97"/>
    </location>
</feature>
<organism evidence="4 5">
    <name type="scientific">Kroppenstedtia pulmonis</name>
    <dbReference type="NCBI Taxonomy" id="1380685"/>
    <lineage>
        <taxon>Bacteria</taxon>
        <taxon>Bacillati</taxon>
        <taxon>Bacillota</taxon>
        <taxon>Bacilli</taxon>
        <taxon>Bacillales</taxon>
        <taxon>Thermoactinomycetaceae</taxon>
        <taxon>Kroppenstedtia</taxon>
    </lineage>
</organism>
<dbReference type="Pfam" id="PF01541">
    <property type="entry name" value="GIY-YIG"/>
    <property type="match status" value="1"/>
</dbReference>
<accession>A0A7D3XZH9</accession>
<sequence length="97" mass="11291">MEEKEYVVYILECADGTLYTGVTTNLPRRLEQHRAGTGAKYTRGRGPLHLKWVERGKTRSEALRREREIKAMKRPDKDRLIQESGLKDETPKKFSKS</sequence>
<dbReference type="AlphaFoldDB" id="A0A7D3XZH9"/>
<dbReference type="CDD" id="cd10456">
    <property type="entry name" value="GIY-YIG_UPF0213"/>
    <property type="match status" value="1"/>
</dbReference>
<gene>
    <name evidence="4" type="ORF">GXN76_00375</name>
</gene>
<keyword evidence="5" id="KW-1185">Reference proteome</keyword>
<dbReference type="RefSeq" id="WP_173219076.1">
    <property type="nucleotide sequence ID" value="NZ_CP048104.1"/>
</dbReference>
<dbReference type="InterPro" id="IPR050190">
    <property type="entry name" value="UPF0213_domain"/>
</dbReference>
<dbReference type="InterPro" id="IPR035901">
    <property type="entry name" value="GIY-YIG_endonuc_sf"/>
</dbReference>
<dbReference type="KEGG" id="kpul:GXN76_00375"/>
<dbReference type="Proteomes" id="UP000503088">
    <property type="component" value="Chromosome"/>
</dbReference>
<proteinExistence type="inferred from homology"/>
<dbReference type="PANTHER" id="PTHR34477:SF1">
    <property type="entry name" value="UPF0213 PROTEIN YHBQ"/>
    <property type="match status" value="1"/>
</dbReference>
<dbReference type="PROSITE" id="PS50164">
    <property type="entry name" value="GIY_YIG"/>
    <property type="match status" value="1"/>
</dbReference>
<dbReference type="InterPro" id="IPR000305">
    <property type="entry name" value="GIY-YIG_endonuc"/>
</dbReference>